<keyword evidence="1" id="KW-0732">Signal</keyword>
<evidence type="ECO:0000256" key="1">
    <source>
        <dbReference type="SAM" id="SignalP"/>
    </source>
</evidence>
<dbReference type="SUPFAM" id="SSF48726">
    <property type="entry name" value="Immunoglobulin"/>
    <property type="match status" value="1"/>
</dbReference>
<dbReference type="InterPro" id="IPR036179">
    <property type="entry name" value="Ig-like_dom_sf"/>
</dbReference>
<keyword evidence="3" id="KW-1185">Reference proteome</keyword>
<organism evidence="2 3">
    <name type="scientific">Pelobates cultripes</name>
    <name type="common">Western spadefoot toad</name>
    <dbReference type="NCBI Taxonomy" id="61616"/>
    <lineage>
        <taxon>Eukaryota</taxon>
        <taxon>Metazoa</taxon>
        <taxon>Chordata</taxon>
        <taxon>Craniata</taxon>
        <taxon>Vertebrata</taxon>
        <taxon>Euteleostomi</taxon>
        <taxon>Amphibia</taxon>
        <taxon>Batrachia</taxon>
        <taxon>Anura</taxon>
        <taxon>Pelobatoidea</taxon>
        <taxon>Pelobatidae</taxon>
        <taxon>Pelobates</taxon>
    </lineage>
</organism>
<protein>
    <submittedName>
        <fullName evidence="2">SLAM family member 5-like</fullName>
    </submittedName>
</protein>
<accession>A0AAD1TI46</accession>
<evidence type="ECO:0000313" key="3">
    <source>
        <dbReference type="Proteomes" id="UP001295444"/>
    </source>
</evidence>
<evidence type="ECO:0000313" key="2">
    <source>
        <dbReference type="EMBL" id="CAH2327021.1"/>
    </source>
</evidence>
<proteinExistence type="predicted"/>
<dbReference type="InterPro" id="IPR013783">
    <property type="entry name" value="Ig-like_fold"/>
</dbReference>
<feature type="chain" id="PRO_5042216840" evidence="1">
    <location>
        <begin position="20"/>
        <end position="149"/>
    </location>
</feature>
<feature type="signal peptide" evidence="1">
    <location>
        <begin position="1"/>
        <end position="19"/>
    </location>
</feature>
<dbReference type="EMBL" id="OW240924">
    <property type="protein sequence ID" value="CAH2327021.1"/>
    <property type="molecule type" value="Genomic_DNA"/>
</dbReference>
<name>A0AAD1TI46_PELCU</name>
<dbReference type="AlphaFoldDB" id="A0AAD1TI46"/>
<dbReference type="Proteomes" id="UP001295444">
    <property type="component" value="Chromosome 13"/>
</dbReference>
<reference evidence="2" key="1">
    <citation type="submission" date="2022-03" db="EMBL/GenBank/DDBJ databases">
        <authorList>
            <person name="Alioto T."/>
            <person name="Alioto T."/>
            <person name="Gomez Garrido J."/>
        </authorList>
    </citation>
    <scope>NUCLEOTIDE SEQUENCE</scope>
</reference>
<sequence>MMKWVTVTVLAYFLRGILCRESCGDKKTIFGAVGREVILPMSQTATRDITWMTVRSKDHFATTNPGEIDVRDYRYEGRLSATANGSLRFTNLTGDDQGEYIANILKGNMQCKQVYSIQLRTLSQILGENVLPSARAWVFQHHNDPKHTV</sequence>
<gene>
    <name evidence="2" type="ORF">PECUL_23A016809</name>
</gene>
<dbReference type="Gene3D" id="2.60.40.10">
    <property type="entry name" value="Immunoglobulins"/>
    <property type="match status" value="1"/>
</dbReference>